<evidence type="ECO:0000313" key="2">
    <source>
        <dbReference type="Proteomes" id="UP000053825"/>
    </source>
</evidence>
<gene>
    <name evidence="1" type="ORF">WH47_05326</name>
</gene>
<proteinExistence type="predicted"/>
<accession>A0A0L7QUP3</accession>
<evidence type="ECO:0000313" key="1">
    <source>
        <dbReference type="EMBL" id="KOC62343.1"/>
    </source>
</evidence>
<dbReference type="EMBL" id="KQ414734">
    <property type="protein sequence ID" value="KOC62343.1"/>
    <property type="molecule type" value="Genomic_DNA"/>
</dbReference>
<dbReference type="AlphaFoldDB" id="A0A0L7QUP3"/>
<sequence>VREGNSGACLQHVWPAAKEVGKRGGGHNRHDRKFVWVVVRIKSLAFRQPATARTQVPDILLIIDTCPSG</sequence>
<protein>
    <submittedName>
        <fullName evidence="1">Uncharacterized protein</fullName>
    </submittedName>
</protein>
<reference evidence="1 2" key="1">
    <citation type="submission" date="2015-07" db="EMBL/GenBank/DDBJ databases">
        <title>The genome of Habropoda laboriosa.</title>
        <authorList>
            <person name="Pan H."/>
            <person name="Kapheim K."/>
        </authorList>
    </citation>
    <scope>NUCLEOTIDE SEQUENCE [LARGE SCALE GENOMIC DNA]</scope>
    <source>
        <strain evidence="1">0110345459</strain>
    </source>
</reference>
<name>A0A0L7QUP3_9HYME</name>
<keyword evidence="2" id="KW-1185">Reference proteome</keyword>
<feature type="non-terminal residue" evidence="1">
    <location>
        <position position="1"/>
    </location>
</feature>
<organism evidence="1 2">
    <name type="scientific">Habropoda laboriosa</name>
    <dbReference type="NCBI Taxonomy" id="597456"/>
    <lineage>
        <taxon>Eukaryota</taxon>
        <taxon>Metazoa</taxon>
        <taxon>Ecdysozoa</taxon>
        <taxon>Arthropoda</taxon>
        <taxon>Hexapoda</taxon>
        <taxon>Insecta</taxon>
        <taxon>Pterygota</taxon>
        <taxon>Neoptera</taxon>
        <taxon>Endopterygota</taxon>
        <taxon>Hymenoptera</taxon>
        <taxon>Apocrita</taxon>
        <taxon>Aculeata</taxon>
        <taxon>Apoidea</taxon>
        <taxon>Anthophila</taxon>
        <taxon>Apidae</taxon>
        <taxon>Habropoda</taxon>
    </lineage>
</organism>
<dbReference type="Proteomes" id="UP000053825">
    <property type="component" value="Unassembled WGS sequence"/>
</dbReference>